<evidence type="ECO:0000256" key="4">
    <source>
        <dbReference type="SAM" id="MobiDB-lite"/>
    </source>
</evidence>
<dbReference type="InterPro" id="IPR002104">
    <property type="entry name" value="Integrase_catalytic"/>
</dbReference>
<evidence type="ECO:0000256" key="3">
    <source>
        <dbReference type="ARBA" id="ARBA00023172"/>
    </source>
</evidence>
<dbReference type="Gene3D" id="1.10.150.130">
    <property type="match status" value="1"/>
</dbReference>
<feature type="compositionally biased region" description="Basic and acidic residues" evidence="4">
    <location>
        <begin position="25"/>
        <end position="38"/>
    </location>
</feature>
<dbReference type="InterPro" id="IPR050090">
    <property type="entry name" value="Tyrosine_recombinase_XerCD"/>
</dbReference>
<dbReference type="GO" id="GO:0006310">
    <property type="term" value="P:DNA recombination"/>
    <property type="evidence" value="ECO:0007669"/>
    <property type="project" value="UniProtKB-KW"/>
</dbReference>
<accession>A0A1H4QP39</accession>
<feature type="region of interest" description="Disordered" evidence="4">
    <location>
        <begin position="25"/>
        <end position="46"/>
    </location>
</feature>
<dbReference type="InterPro" id="IPR013762">
    <property type="entry name" value="Integrase-like_cat_sf"/>
</dbReference>
<evidence type="ECO:0000313" key="7">
    <source>
        <dbReference type="Proteomes" id="UP000182241"/>
    </source>
</evidence>
<dbReference type="PANTHER" id="PTHR30349">
    <property type="entry name" value="PHAGE INTEGRASE-RELATED"/>
    <property type="match status" value="1"/>
</dbReference>
<protein>
    <submittedName>
        <fullName evidence="6">Site-specific recombinase XerD</fullName>
    </submittedName>
</protein>
<dbReference type="AlphaFoldDB" id="A0A1H4QP39"/>
<name>A0A1H4QP39_TSUTY</name>
<dbReference type="InterPro" id="IPR010998">
    <property type="entry name" value="Integrase_recombinase_N"/>
</dbReference>
<keyword evidence="3" id="KW-0233">DNA recombination</keyword>
<evidence type="ECO:0000259" key="5">
    <source>
        <dbReference type="PROSITE" id="PS51898"/>
    </source>
</evidence>
<gene>
    <name evidence="6" type="ORF">SAMN04489793_1806</name>
</gene>
<sequence>MASQRTKPSGAVVWRARWHGKEKEFPTEAEAREYENNRKGKRQATVGPRVDTWTVRRAVEEHMEAAEEGSSTRAGRKQLLDNLGALEYLRMDRVTREHVEEWIEELTTGRPWKGDKPLAVSTVRTLRRILASLFNAAIEDGHLERNPCRLRRDKKGRTVARAISPSEIPTKIQVRELIESTTDPQLALMFRVAATTGIRIAELTGLRVRSVDVDGRRLHVEAQSRLGGAEWAWSSLKTPNAIRTVPLTDALALALKDHIDKLDRDLDAPLFLTQTGRQFSPTNAGNRLRSLGAPITKWHSLRHFYASTLFDQGRTAVAVSKLLGHASLAVTMETYLHIIPGEDDATRAALADL</sequence>
<organism evidence="6 7">
    <name type="scientific">Tsukamurella tyrosinosolvens</name>
    <dbReference type="NCBI Taxonomy" id="57704"/>
    <lineage>
        <taxon>Bacteria</taxon>
        <taxon>Bacillati</taxon>
        <taxon>Actinomycetota</taxon>
        <taxon>Actinomycetes</taxon>
        <taxon>Mycobacteriales</taxon>
        <taxon>Tsukamurellaceae</taxon>
        <taxon>Tsukamurella</taxon>
    </lineage>
</organism>
<dbReference type="CDD" id="cd01189">
    <property type="entry name" value="INT_ICEBs1_C_like"/>
    <property type="match status" value="1"/>
</dbReference>
<evidence type="ECO:0000256" key="1">
    <source>
        <dbReference type="ARBA" id="ARBA00008857"/>
    </source>
</evidence>
<dbReference type="GO" id="GO:0003677">
    <property type="term" value="F:DNA binding"/>
    <property type="evidence" value="ECO:0007669"/>
    <property type="project" value="UniProtKB-KW"/>
</dbReference>
<dbReference type="PANTHER" id="PTHR30349:SF64">
    <property type="entry name" value="PROPHAGE INTEGRASE INTD-RELATED"/>
    <property type="match status" value="1"/>
</dbReference>
<dbReference type="GO" id="GO:0015074">
    <property type="term" value="P:DNA integration"/>
    <property type="evidence" value="ECO:0007669"/>
    <property type="project" value="InterPro"/>
</dbReference>
<dbReference type="SUPFAM" id="SSF56349">
    <property type="entry name" value="DNA breaking-rejoining enzymes"/>
    <property type="match status" value="1"/>
</dbReference>
<comment type="similarity">
    <text evidence="1">Belongs to the 'phage' integrase family.</text>
</comment>
<feature type="domain" description="Tyr recombinase" evidence="5">
    <location>
        <begin position="158"/>
        <end position="349"/>
    </location>
</feature>
<keyword evidence="7" id="KW-1185">Reference proteome</keyword>
<dbReference type="RefSeq" id="WP_170181041.1">
    <property type="nucleotide sequence ID" value="NZ_CBDRGN010000001.1"/>
</dbReference>
<reference evidence="7" key="1">
    <citation type="submission" date="2016-10" db="EMBL/GenBank/DDBJ databases">
        <authorList>
            <person name="Varghese N."/>
            <person name="Submissions S."/>
        </authorList>
    </citation>
    <scope>NUCLEOTIDE SEQUENCE [LARGE SCALE GENOMIC DNA]</scope>
    <source>
        <strain evidence="7">DSM 44234</strain>
    </source>
</reference>
<evidence type="ECO:0000313" key="6">
    <source>
        <dbReference type="EMBL" id="SEC21342.1"/>
    </source>
</evidence>
<dbReference type="Proteomes" id="UP000182241">
    <property type="component" value="Unassembled WGS sequence"/>
</dbReference>
<dbReference type="InterPro" id="IPR011010">
    <property type="entry name" value="DNA_brk_join_enz"/>
</dbReference>
<dbReference type="PROSITE" id="PS51898">
    <property type="entry name" value="TYR_RECOMBINASE"/>
    <property type="match status" value="1"/>
</dbReference>
<keyword evidence="2" id="KW-0238">DNA-binding</keyword>
<dbReference type="Pfam" id="PF00589">
    <property type="entry name" value="Phage_integrase"/>
    <property type="match status" value="1"/>
</dbReference>
<dbReference type="STRING" id="57704.SAMN04489793_1806"/>
<dbReference type="EMBL" id="FNSA01000003">
    <property type="protein sequence ID" value="SEC21342.1"/>
    <property type="molecule type" value="Genomic_DNA"/>
</dbReference>
<proteinExistence type="inferred from homology"/>
<dbReference type="Gene3D" id="1.10.443.10">
    <property type="entry name" value="Intergrase catalytic core"/>
    <property type="match status" value="1"/>
</dbReference>
<evidence type="ECO:0000256" key="2">
    <source>
        <dbReference type="ARBA" id="ARBA00023125"/>
    </source>
</evidence>